<dbReference type="EMBL" id="GBRH01174302">
    <property type="protein sequence ID" value="JAE23594.1"/>
    <property type="molecule type" value="Transcribed_RNA"/>
</dbReference>
<organism evidence="2">
    <name type="scientific">Arundo donax</name>
    <name type="common">Giant reed</name>
    <name type="synonym">Donax arundinaceus</name>
    <dbReference type="NCBI Taxonomy" id="35708"/>
    <lineage>
        <taxon>Eukaryota</taxon>
        <taxon>Viridiplantae</taxon>
        <taxon>Streptophyta</taxon>
        <taxon>Embryophyta</taxon>
        <taxon>Tracheophyta</taxon>
        <taxon>Spermatophyta</taxon>
        <taxon>Magnoliopsida</taxon>
        <taxon>Liliopsida</taxon>
        <taxon>Poales</taxon>
        <taxon>Poaceae</taxon>
        <taxon>PACMAD clade</taxon>
        <taxon>Arundinoideae</taxon>
        <taxon>Arundineae</taxon>
        <taxon>Arundo</taxon>
    </lineage>
</organism>
<keyword evidence="1" id="KW-0472">Membrane</keyword>
<sequence length="39" mass="4662">MFFFKTKQLEMVLMPFLALFMAHISFCVSTFSMPWVLKI</sequence>
<reference evidence="2" key="1">
    <citation type="submission" date="2014-09" db="EMBL/GenBank/DDBJ databases">
        <authorList>
            <person name="Magalhaes I.L.F."/>
            <person name="Oliveira U."/>
            <person name="Santos F.R."/>
            <person name="Vidigal T.H.D.A."/>
            <person name="Brescovit A.D."/>
            <person name="Santos A.J."/>
        </authorList>
    </citation>
    <scope>NUCLEOTIDE SEQUENCE</scope>
    <source>
        <tissue evidence="2">Shoot tissue taken approximately 20 cm above the soil surface</tissue>
    </source>
</reference>
<reference evidence="2" key="2">
    <citation type="journal article" date="2015" name="Data Brief">
        <title>Shoot transcriptome of the giant reed, Arundo donax.</title>
        <authorList>
            <person name="Barrero R.A."/>
            <person name="Guerrero F.D."/>
            <person name="Moolhuijzen P."/>
            <person name="Goolsby J.A."/>
            <person name="Tidwell J."/>
            <person name="Bellgard S.E."/>
            <person name="Bellgard M.I."/>
        </authorList>
    </citation>
    <scope>NUCLEOTIDE SEQUENCE</scope>
    <source>
        <tissue evidence="2">Shoot tissue taken approximately 20 cm above the soil surface</tissue>
    </source>
</reference>
<keyword evidence="1" id="KW-0812">Transmembrane</keyword>
<feature type="transmembrane region" description="Helical" evidence="1">
    <location>
        <begin position="12"/>
        <end position="37"/>
    </location>
</feature>
<evidence type="ECO:0000256" key="1">
    <source>
        <dbReference type="SAM" id="Phobius"/>
    </source>
</evidence>
<name>A0A0A9GJN9_ARUDO</name>
<proteinExistence type="predicted"/>
<protein>
    <submittedName>
        <fullName evidence="2">Uncharacterized protein</fullName>
    </submittedName>
</protein>
<evidence type="ECO:0000313" key="2">
    <source>
        <dbReference type="EMBL" id="JAE23594.1"/>
    </source>
</evidence>
<dbReference type="AlphaFoldDB" id="A0A0A9GJN9"/>
<keyword evidence="1" id="KW-1133">Transmembrane helix</keyword>
<accession>A0A0A9GJN9</accession>